<dbReference type="InterPro" id="IPR029068">
    <property type="entry name" value="Glyas_Bleomycin-R_OHBP_Dase"/>
</dbReference>
<dbReference type="PANTHER" id="PTHR33990">
    <property type="entry name" value="PROTEIN YJDN-RELATED"/>
    <property type="match status" value="1"/>
</dbReference>
<reference evidence="2 3" key="1">
    <citation type="submission" date="2016-04" db="EMBL/GenBank/DDBJ databases">
        <title>Complete genome sequence of Dokdonella koreensis DS-123T.</title>
        <authorList>
            <person name="Kim J.F."/>
            <person name="Lee H."/>
            <person name="Kwak M.-J."/>
        </authorList>
    </citation>
    <scope>NUCLEOTIDE SEQUENCE [LARGE SCALE GENOMIC DNA]</scope>
    <source>
        <strain evidence="2 3">DS-123</strain>
    </source>
</reference>
<accession>A0A160DSX8</accession>
<protein>
    <submittedName>
        <fullName evidence="2">3-demethylubiquinone-9 3-methyltransferase</fullName>
    </submittedName>
</protein>
<name>A0A160DSX8_9GAMM</name>
<keyword evidence="2" id="KW-0830">Ubiquinone</keyword>
<dbReference type="PATRIC" id="fig|1300342.3.peg.1193"/>
<evidence type="ECO:0000313" key="3">
    <source>
        <dbReference type="Proteomes" id="UP000076830"/>
    </source>
</evidence>
<dbReference type="CDD" id="cd06588">
    <property type="entry name" value="PhnB_like"/>
    <property type="match status" value="1"/>
</dbReference>
<evidence type="ECO:0000259" key="1">
    <source>
        <dbReference type="Pfam" id="PF06983"/>
    </source>
</evidence>
<dbReference type="GO" id="GO:0008168">
    <property type="term" value="F:methyltransferase activity"/>
    <property type="evidence" value="ECO:0007669"/>
    <property type="project" value="UniProtKB-KW"/>
</dbReference>
<keyword evidence="2" id="KW-0808">Transferase</keyword>
<dbReference type="Proteomes" id="UP000076830">
    <property type="component" value="Chromosome"/>
</dbReference>
<feature type="domain" description="PhnB-like" evidence="1">
    <location>
        <begin position="44"/>
        <end position="159"/>
    </location>
</feature>
<keyword evidence="3" id="KW-1185">Reference proteome</keyword>
<dbReference type="KEGG" id="dko:I596_1224"/>
<dbReference type="PANTHER" id="PTHR33990:SF2">
    <property type="entry name" value="PHNB-LIKE DOMAIN-CONTAINING PROTEIN"/>
    <property type="match status" value="1"/>
</dbReference>
<dbReference type="STRING" id="1300342.I596_1224"/>
<dbReference type="SUPFAM" id="SSF54593">
    <property type="entry name" value="Glyoxalase/Bleomycin resistance protein/Dihydroxybiphenyl dioxygenase"/>
    <property type="match status" value="1"/>
</dbReference>
<dbReference type="Gene3D" id="3.10.180.10">
    <property type="entry name" value="2,3-Dihydroxybiphenyl 1,2-Dioxygenase, domain 1"/>
    <property type="match status" value="1"/>
</dbReference>
<dbReference type="GO" id="GO:0032259">
    <property type="term" value="P:methylation"/>
    <property type="evidence" value="ECO:0007669"/>
    <property type="project" value="UniProtKB-KW"/>
</dbReference>
<keyword evidence="2" id="KW-0489">Methyltransferase</keyword>
<sequence>MSIQRLVVRRRDGGSVQAHLRTWSRFTLGTLLISPPWRTTMIPKNTICLWFDGTALEAATFYAKTFPDSEVKAVHHAPGDYPAGKQGDVLTVEFTVLGVPCLGLNGGPGIKHSEAFSFQVATDDQAETDRLWNAIVGNGGQESACGWCKDKWGLSWQITPRTLTEAFTSPDRAAAKRAFDAMMTMRRIDVAAIEAARRG</sequence>
<dbReference type="InterPro" id="IPR028973">
    <property type="entry name" value="PhnB-like"/>
</dbReference>
<dbReference type="EMBL" id="CP015249">
    <property type="protein sequence ID" value="ANB17254.1"/>
    <property type="molecule type" value="Genomic_DNA"/>
</dbReference>
<dbReference type="Pfam" id="PF06983">
    <property type="entry name" value="3-dmu-9_3-mt"/>
    <property type="match status" value="1"/>
</dbReference>
<proteinExistence type="predicted"/>
<evidence type="ECO:0000313" key="2">
    <source>
        <dbReference type="EMBL" id="ANB17254.1"/>
    </source>
</evidence>
<organism evidence="2 3">
    <name type="scientific">Dokdonella koreensis DS-123</name>
    <dbReference type="NCBI Taxonomy" id="1300342"/>
    <lineage>
        <taxon>Bacteria</taxon>
        <taxon>Pseudomonadati</taxon>
        <taxon>Pseudomonadota</taxon>
        <taxon>Gammaproteobacteria</taxon>
        <taxon>Lysobacterales</taxon>
        <taxon>Rhodanobacteraceae</taxon>
        <taxon>Dokdonella</taxon>
    </lineage>
</organism>
<gene>
    <name evidence="2" type="ORF">I596_1224</name>
</gene>
<dbReference type="AlphaFoldDB" id="A0A160DSX8"/>